<protein>
    <submittedName>
        <fullName evidence="1 2">Uncharacterized protein</fullName>
    </submittedName>
</protein>
<gene>
    <name evidence="1" type="ORF">PHYPA_016209</name>
</gene>
<name>A0A2K1JQW7_PHYPA</name>
<reference evidence="1 3" key="2">
    <citation type="journal article" date="2018" name="Plant J.">
        <title>The Physcomitrella patens chromosome-scale assembly reveals moss genome structure and evolution.</title>
        <authorList>
            <person name="Lang D."/>
            <person name="Ullrich K.K."/>
            <person name="Murat F."/>
            <person name="Fuchs J."/>
            <person name="Jenkins J."/>
            <person name="Haas F.B."/>
            <person name="Piednoel M."/>
            <person name="Gundlach H."/>
            <person name="Van Bel M."/>
            <person name="Meyberg R."/>
            <person name="Vives C."/>
            <person name="Morata J."/>
            <person name="Symeonidi A."/>
            <person name="Hiss M."/>
            <person name="Muchero W."/>
            <person name="Kamisugi Y."/>
            <person name="Saleh O."/>
            <person name="Blanc G."/>
            <person name="Decker E.L."/>
            <person name="van Gessel N."/>
            <person name="Grimwood J."/>
            <person name="Hayes R.D."/>
            <person name="Graham S.W."/>
            <person name="Gunter L.E."/>
            <person name="McDaniel S.F."/>
            <person name="Hoernstein S.N.W."/>
            <person name="Larsson A."/>
            <person name="Li F.W."/>
            <person name="Perroud P.F."/>
            <person name="Phillips J."/>
            <person name="Ranjan P."/>
            <person name="Rokshar D.S."/>
            <person name="Rothfels C.J."/>
            <person name="Schneider L."/>
            <person name="Shu S."/>
            <person name="Stevenson D.W."/>
            <person name="Thummler F."/>
            <person name="Tillich M."/>
            <person name="Villarreal Aguilar J.C."/>
            <person name="Widiez T."/>
            <person name="Wong G.K."/>
            <person name="Wymore A."/>
            <person name="Zhang Y."/>
            <person name="Zimmer A.D."/>
            <person name="Quatrano R.S."/>
            <person name="Mayer K.F.X."/>
            <person name="Goodstein D."/>
            <person name="Casacuberta J.M."/>
            <person name="Vandepoele K."/>
            <person name="Reski R."/>
            <person name="Cuming A.C."/>
            <person name="Tuskan G.A."/>
            <person name="Maumus F."/>
            <person name="Salse J."/>
            <person name="Schmutz J."/>
            <person name="Rensing S.A."/>
        </authorList>
    </citation>
    <scope>NUCLEOTIDE SEQUENCE [LARGE SCALE GENOMIC DNA]</scope>
    <source>
        <strain evidence="2 3">cv. Gransden 2004</strain>
    </source>
</reference>
<dbReference type="EnsemblPlants" id="Pp3c12_13060V3.2">
    <property type="protein sequence ID" value="PAC:32973395.CDS.1"/>
    <property type="gene ID" value="Pp3c12_13060"/>
</dbReference>
<organism evidence="1">
    <name type="scientific">Physcomitrium patens</name>
    <name type="common">Spreading-leaved earth moss</name>
    <name type="synonym">Physcomitrella patens</name>
    <dbReference type="NCBI Taxonomy" id="3218"/>
    <lineage>
        <taxon>Eukaryota</taxon>
        <taxon>Viridiplantae</taxon>
        <taxon>Streptophyta</taxon>
        <taxon>Embryophyta</taxon>
        <taxon>Bryophyta</taxon>
        <taxon>Bryophytina</taxon>
        <taxon>Bryopsida</taxon>
        <taxon>Funariidae</taxon>
        <taxon>Funariales</taxon>
        <taxon>Funariaceae</taxon>
        <taxon>Physcomitrium</taxon>
    </lineage>
</organism>
<dbReference type="AlphaFoldDB" id="A0A2K1JQW7"/>
<reference evidence="2" key="3">
    <citation type="submission" date="2020-12" db="UniProtKB">
        <authorList>
            <consortium name="EnsemblPlants"/>
        </authorList>
    </citation>
    <scope>IDENTIFICATION</scope>
</reference>
<reference evidence="1 3" key="1">
    <citation type="journal article" date="2008" name="Science">
        <title>The Physcomitrella genome reveals evolutionary insights into the conquest of land by plants.</title>
        <authorList>
            <person name="Rensing S."/>
            <person name="Lang D."/>
            <person name="Zimmer A."/>
            <person name="Terry A."/>
            <person name="Salamov A."/>
            <person name="Shapiro H."/>
            <person name="Nishiyama T."/>
            <person name="Perroud P.-F."/>
            <person name="Lindquist E."/>
            <person name="Kamisugi Y."/>
            <person name="Tanahashi T."/>
            <person name="Sakakibara K."/>
            <person name="Fujita T."/>
            <person name="Oishi K."/>
            <person name="Shin-I T."/>
            <person name="Kuroki Y."/>
            <person name="Toyoda A."/>
            <person name="Suzuki Y."/>
            <person name="Hashimoto A."/>
            <person name="Yamaguchi K."/>
            <person name="Sugano A."/>
            <person name="Kohara Y."/>
            <person name="Fujiyama A."/>
            <person name="Anterola A."/>
            <person name="Aoki S."/>
            <person name="Ashton N."/>
            <person name="Barbazuk W.B."/>
            <person name="Barker E."/>
            <person name="Bennetzen J."/>
            <person name="Bezanilla M."/>
            <person name="Blankenship R."/>
            <person name="Cho S.H."/>
            <person name="Dutcher S."/>
            <person name="Estelle M."/>
            <person name="Fawcett J.A."/>
            <person name="Gundlach H."/>
            <person name="Hanada K."/>
            <person name="Heyl A."/>
            <person name="Hicks K.A."/>
            <person name="Hugh J."/>
            <person name="Lohr M."/>
            <person name="Mayer K."/>
            <person name="Melkozernov A."/>
            <person name="Murata T."/>
            <person name="Nelson D."/>
            <person name="Pils B."/>
            <person name="Prigge M."/>
            <person name="Reiss B."/>
            <person name="Renner T."/>
            <person name="Rombauts S."/>
            <person name="Rushton P."/>
            <person name="Sanderfoot A."/>
            <person name="Schween G."/>
            <person name="Shiu S.-H."/>
            <person name="Stueber K."/>
            <person name="Theodoulou F.L."/>
            <person name="Tu H."/>
            <person name="Van de Peer Y."/>
            <person name="Verrier P.J."/>
            <person name="Waters E."/>
            <person name="Wood A."/>
            <person name="Yang L."/>
            <person name="Cove D."/>
            <person name="Cuming A."/>
            <person name="Hasebe M."/>
            <person name="Lucas S."/>
            <person name="Mishler D.B."/>
            <person name="Reski R."/>
            <person name="Grigoriev I."/>
            <person name="Quatrano R.S."/>
            <person name="Boore J.L."/>
        </authorList>
    </citation>
    <scope>NUCLEOTIDE SEQUENCE [LARGE SCALE GENOMIC DNA]</scope>
    <source>
        <strain evidence="2 3">cv. Gransden 2004</strain>
    </source>
</reference>
<evidence type="ECO:0000313" key="1">
    <source>
        <dbReference type="EMBL" id="PNR43826.1"/>
    </source>
</evidence>
<dbReference type="Gramene" id="Pp3c12_13060V3.1">
    <property type="protein sequence ID" value="PAC:32973394.CDS.1"/>
    <property type="gene ID" value="Pp3c12_13060"/>
</dbReference>
<dbReference type="EnsemblPlants" id="Pp3c12_13060V3.1">
    <property type="protein sequence ID" value="PAC:32973394.CDS.1"/>
    <property type="gene ID" value="Pp3c12_13060"/>
</dbReference>
<evidence type="ECO:0000313" key="2">
    <source>
        <dbReference type="EnsemblPlants" id="PAC:32973394.CDS.1"/>
    </source>
</evidence>
<dbReference type="EMBL" id="ABEU02000012">
    <property type="protein sequence ID" value="PNR43826.1"/>
    <property type="molecule type" value="Genomic_DNA"/>
</dbReference>
<sequence length="56" mass="6732">MDQEVFLLYIDKNLVLLTKIYLNICPNQRIFKYSIIFFKRNLKHNSIKQGLTCIIL</sequence>
<evidence type="ECO:0000313" key="3">
    <source>
        <dbReference type="Proteomes" id="UP000006727"/>
    </source>
</evidence>
<proteinExistence type="predicted"/>
<dbReference type="Proteomes" id="UP000006727">
    <property type="component" value="Chromosome 12"/>
</dbReference>
<accession>A0A2K1JQW7</accession>
<dbReference type="Gramene" id="Pp3c12_13060V3.2">
    <property type="protein sequence ID" value="PAC:32973395.CDS.1"/>
    <property type="gene ID" value="Pp3c12_13060"/>
</dbReference>
<dbReference type="InParanoid" id="A0A2K1JQW7"/>
<keyword evidence="3" id="KW-1185">Reference proteome</keyword>